<dbReference type="InterPro" id="IPR036873">
    <property type="entry name" value="Rhodanese-like_dom_sf"/>
</dbReference>
<evidence type="ECO:0000259" key="12">
    <source>
        <dbReference type="PROSITE" id="PS50206"/>
    </source>
</evidence>
<dbReference type="SUPFAM" id="SSF52821">
    <property type="entry name" value="Rhodanese/Cell cycle control phosphatase"/>
    <property type="match status" value="1"/>
</dbReference>
<keyword evidence="7 10" id="KW-0131">Cell cycle</keyword>
<feature type="compositionally biased region" description="Polar residues" evidence="11">
    <location>
        <begin position="503"/>
        <end position="520"/>
    </location>
</feature>
<name>A0A225B0Q0_TALAT</name>
<evidence type="ECO:0000313" key="14">
    <source>
        <dbReference type="Proteomes" id="UP000214365"/>
    </source>
</evidence>
<dbReference type="PROSITE" id="PS50206">
    <property type="entry name" value="RHODANESE_3"/>
    <property type="match status" value="1"/>
</dbReference>
<dbReference type="RefSeq" id="XP_020121670.1">
    <property type="nucleotide sequence ID" value="XM_020265757.1"/>
</dbReference>
<evidence type="ECO:0000256" key="9">
    <source>
        <dbReference type="ARBA" id="ARBA00067190"/>
    </source>
</evidence>
<evidence type="ECO:0000256" key="6">
    <source>
        <dbReference type="ARBA" id="ARBA00022912"/>
    </source>
</evidence>
<dbReference type="PRINTS" id="PR00716">
    <property type="entry name" value="MPIPHPHTASE"/>
</dbReference>
<comment type="function">
    <text evidence="10">Tyrosine protein phosphatase which functions as a dosage-dependent inducer of mitotic progression.</text>
</comment>
<dbReference type="CDD" id="cd01530">
    <property type="entry name" value="Cdc25"/>
    <property type="match status" value="1"/>
</dbReference>
<dbReference type="GO" id="GO:0010971">
    <property type="term" value="P:positive regulation of G2/M transition of mitotic cell cycle"/>
    <property type="evidence" value="ECO:0007669"/>
    <property type="project" value="TreeGrafter"/>
</dbReference>
<dbReference type="Proteomes" id="UP000214365">
    <property type="component" value="Unassembled WGS sequence"/>
</dbReference>
<feature type="compositionally biased region" description="Low complexity" evidence="11">
    <location>
        <begin position="217"/>
        <end position="226"/>
    </location>
</feature>
<dbReference type="GO" id="GO:0000086">
    <property type="term" value="P:G2/M transition of mitotic cell cycle"/>
    <property type="evidence" value="ECO:0007669"/>
    <property type="project" value="TreeGrafter"/>
</dbReference>
<accession>A0A225B0Q0</accession>
<reference evidence="13 14" key="1">
    <citation type="submission" date="2015-06" db="EMBL/GenBank/DDBJ databases">
        <title>Talaromyces atroroseus IBT 11181 draft genome.</title>
        <authorList>
            <person name="Rasmussen K.B."/>
            <person name="Rasmussen S."/>
            <person name="Petersen B."/>
            <person name="Sicheritz-Ponten T."/>
            <person name="Mortensen U.H."/>
            <person name="Thrane U."/>
        </authorList>
    </citation>
    <scope>NUCLEOTIDE SEQUENCE [LARGE SCALE GENOMIC DNA]</scope>
    <source>
        <strain evidence="13 14">IBT 11181</strain>
    </source>
</reference>
<dbReference type="GeneID" id="31003210"/>
<dbReference type="EC" id="3.1.3.48" evidence="2 10"/>
<evidence type="ECO:0000256" key="10">
    <source>
        <dbReference type="RuleBase" id="RU368028"/>
    </source>
</evidence>
<dbReference type="PANTHER" id="PTHR10828">
    <property type="entry name" value="M-PHASE INDUCER PHOSPHATASE DUAL SPECIFICITY PHOSPHATASE CDC25"/>
    <property type="match status" value="1"/>
</dbReference>
<evidence type="ECO:0000256" key="11">
    <source>
        <dbReference type="SAM" id="MobiDB-lite"/>
    </source>
</evidence>
<keyword evidence="6 10" id="KW-0904">Protein phosphatase</keyword>
<evidence type="ECO:0000256" key="4">
    <source>
        <dbReference type="ARBA" id="ARBA00022776"/>
    </source>
</evidence>
<evidence type="ECO:0000256" key="5">
    <source>
        <dbReference type="ARBA" id="ARBA00022801"/>
    </source>
</evidence>
<dbReference type="GO" id="GO:0004725">
    <property type="term" value="F:protein tyrosine phosphatase activity"/>
    <property type="evidence" value="ECO:0007669"/>
    <property type="project" value="UniProtKB-UniRule"/>
</dbReference>
<feature type="domain" description="Rhodanese" evidence="12">
    <location>
        <begin position="362"/>
        <end position="465"/>
    </location>
</feature>
<dbReference type="GO" id="GO:0005634">
    <property type="term" value="C:nucleus"/>
    <property type="evidence" value="ECO:0007669"/>
    <property type="project" value="TreeGrafter"/>
</dbReference>
<keyword evidence="4 10" id="KW-0498">Mitosis</keyword>
<evidence type="ECO:0000256" key="7">
    <source>
        <dbReference type="ARBA" id="ARBA00023306"/>
    </source>
</evidence>
<sequence>MEHSSPLAAMQPPSLMFGHRFANDPPQFRTLGGIGAFGPGSFNFKDLSMKKPTSDYFNVKQFTGPSPAASLAADLSQNFHIDQSPQLATPRRSLFAANLFGGDGRREEMMTTPPLPASSPMTDMMDMSPLPHKLPSTVAKTEVVPQSPSPDFEGSRTAAGMSLQASPMEDAQPTQERRRPPLLRPSLIRTKALSTQAGATKTAPESQCPPFQFGNGSSSLSHSMSLADMFNESSPPQDRGMGKNSSATNLLGPRLRQPFPGRSSGTASPVPAAVRKSSSGNPFMRPRKQCRRSLSMFEHPEDVVRQKQPEVVPEPTLASIMDEEPHHTLQLPHFIPSDQPDSLPRIEKEVLVDLINGKFNERFENVMIIDCRFEYEYEGGHINGAINYNDKEVLANQLFAEPKPGTTLIFHCEYSAHRAPIMASYIRHKDRAYNVERYPNLTFPEMYILDGGYSAFFAQHRSLCYPQNYVEMASKEHEFACERGLGKVKQRSKFIRAQTFAFGQQSPQMEDSPTGRCRSSNNDRTRSLDSPFELPDSGRLPGRRMLSY</sequence>
<dbReference type="InterPro" id="IPR001763">
    <property type="entry name" value="Rhodanese-like_dom"/>
</dbReference>
<keyword evidence="5 10" id="KW-0378">Hydrolase</keyword>
<protein>
    <recommendedName>
        <fullName evidence="9 10">M-phase inducer phosphatase</fullName>
        <ecNumber evidence="2 10">3.1.3.48</ecNumber>
    </recommendedName>
</protein>
<comment type="similarity">
    <text evidence="1 10">Belongs to the MPI phosphatase family.</text>
</comment>
<comment type="caution">
    <text evidence="13">The sequence shown here is derived from an EMBL/GenBank/DDBJ whole genome shotgun (WGS) entry which is preliminary data.</text>
</comment>
<gene>
    <name evidence="13" type="ORF">UA08_03455</name>
</gene>
<organism evidence="13 14">
    <name type="scientific">Talaromyces atroroseus</name>
    <dbReference type="NCBI Taxonomy" id="1441469"/>
    <lineage>
        <taxon>Eukaryota</taxon>
        <taxon>Fungi</taxon>
        <taxon>Dikarya</taxon>
        <taxon>Ascomycota</taxon>
        <taxon>Pezizomycotina</taxon>
        <taxon>Eurotiomycetes</taxon>
        <taxon>Eurotiomycetidae</taxon>
        <taxon>Eurotiales</taxon>
        <taxon>Trichocomaceae</taxon>
        <taxon>Talaromyces</taxon>
        <taxon>Talaromyces sect. Trachyspermi</taxon>
    </lineage>
</organism>
<dbReference type="EMBL" id="LFMY01000004">
    <property type="protein sequence ID" value="OKL61549.1"/>
    <property type="molecule type" value="Genomic_DNA"/>
</dbReference>
<keyword evidence="3 10" id="KW-0132">Cell division</keyword>
<dbReference type="STRING" id="1441469.A0A225B0Q0"/>
<feature type="region of interest" description="Disordered" evidence="11">
    <location>
        <begin position="503"/>
        <end position="548"/>
    </location>
</feature>
<dbReference type="GO" id="GO:0005737">
    <property type="term" value="C:cytoplasm"/>
    <property type="evidence" value="ECO:0007669"/>
    <property type="project" value="TreeGrafter"/>
</dbReference>
<evidence type="ECO:0000256" key="8">
    <source>
        <dbReference type="ARBA" id="ARBA00051722"/>
    </source>
</evidence>
<keyword evidence="14" id="KW-1185">Reference proteome</keyword>
<evidence type="ECO:0000256" key="3">
    <source>
        <dbReference type="ARBA" id="ARBA00022618"/>
    </source>
</evidence>
<dbReference type="AlphaFoldDB" id="A0A225B0Q0"/>
<dbReference type="Gene3D" id="3.40.250.10">
    <property type="entry name" value="Rhodanese-like domain"/>
    <property type="match status" value="1"/>
</dbReference>
<dbReference type="OrthoDB" id="26523at2759"/>
<comment type="catalytic activity">
    <reaction evidence="8 10">
        <text>O-phospho-L-tyrosyl-[protein] + H2O = L-tyrosyl-[protein] + phosphate</text>
        <dbReference type="Rhea" id="RHEA:10684"/>
        <dbReference type="Rhea" id="RHEA-COMP:10136"/>
        <dbReference type="Rhea" id="RHEA-COMP:20101"/>
        <dbReference type="ChEBI" id="CHEBI:15377"/>
        <dbReference type="ChEBI" id="CHEBI:43474"/>
        <dbReference type="ChEBI" id="CHEBI:46858"/>
        <dbReference type="ChEBI" id="CHEBI:61978"/>
        <dbReference type="EC" id="3.1.3.48"/>
    </reaction>
</comment>
<dbReference type="GO" id="GO:0051301">
    <property type="term" value="P:cell division"/>
    <property type="evidence" value="ECO:0007669"/>
    <property type="project" value="UniProtKB-UniRule"/>
</dbReference>
<proteinExistence type="inferred from homology"/>
<evidence type="ECO:0000256" key="1">
    <source>
        <dbReference type="ARBA" id="ARBA00011065"/>
    </source>
</evidence>
<dbReference type="GO" id="GO:0110032">
    <property type="term" value="P:positive regulation of G2/MI transition of meiotic cell cycle"/>
    <property type="evidence" value="ECO:0007669"/>
    <property type="project" value="TreeGrafter"/>
</dbReference>
<dbReference type="PANTHER" id="PTHR10828:SF17">
    <property type="entry name" value="PROTEIN-TYROSINE-PHOSPHATASE"/>
    <property type="match status" value="1"/>
</dbReference>
<evidence type="ECO:0000256" key="2">
    <source>
        <dbReference type="ARBA" id="ARBA00013064"/>
    </source>
</evidence>
<dbReference type="FunFam" id="3.40.250.10:FF:000021">
    <property type="entry name" value="M-phase inducer phosphatase cdc-25.2"/>
    <property type="match status" value="1"/>
</dbReference>
<dbReference type="SMART" id="SM00450">
    <property type="entry name" value="RHOD"/>
    <property type="match status" value="1"/>
</dbReference>
<feature type="region of interest" description="Disordered" evidence="11">
    <location>
        <begin position="163"/>
        <end position="286"/>
    </location>
</feature>
<evidence type="ECO:0000313" key="13">
    <source>
        <dbReference type="EMBL" id="OKL61549.1"/>
    </source>
</evidence>
<feature type="compositionally biased region" description="Polar residues" evidence="11">
    <location>
        <begin position="192"/>
        <end position="205"/>
    </location>
</feature>
<dbReference type="InterPro" id="IPR000751">
    <property type="entry name" value="MPI_Phosphatase"/>
</dbReference>
<dbReference type="Pfam" id="PF00581">
    <property type="entry name" value="Rhodanese"/>
    <property type="match status" value="1"/>
</dbReference>